<dbReference type="Proteomes" id="UP001233999">
    <property type="component" value="Unassembled WGS sequence"/>
</dbReference>
<reference evidence="2" key="2">
    <citation type="submission" date="2023-05" db="EMBL/GenBank/DDBJ databases">
        <authorList>
            <person name="Fouks B."/>
        </authorList>
    </citation>
    <scope>NUCLEOTIDE SEQUENCE</scope>
    <source>
        <strain evidence="2">Stay&amp;Tobe</strain>
        <tissue evidence="2">Testes</tissue>
    </source>
</reference>
<evidence type="ECO:0000313" key="3">
    <source>
        <dbReference type="Proteomes" id="UP001233999"/>
    </source>
</evidence>
<keyword evidence="1" id="KW-0812">Transmembrane</keyword>
<proteinExistence type="predicted"/>
<gene>
    <name evidence="2" type="ORF">L9F63_019126</name>
</gene>
<feature type="non-terminal residue" evidence="2">
    <location>
        <position position="112"/>
    </location>
</feature>
<dbReference type="AlphaFoldDB" id="A0AAD7ZUX7"/>
<reference evidence="2" key="1">
    <citation type="journal article" date="2023" name="IScience">
        <title>Live-bearing cockroach genome reveals convergent evolutionary mechanisms linked to viviparity in insects and beyond.</title>
        <authorList>
            <person name="Fouks B."/>
            <person name="Harrison M.C."/>
            <person name="Mikhailova A.A."/>
            <person name="Marchal E."/>
            <person name="English S."/>
            <person name="Carruthers M."/>
            <person name="Jennings E.C."/>
            <person name="Chiamaka E.L."/>
            <person name="Frigard R.A."/>
            <person name="Pippel M."/>
            <person name="Attardo G.M."/>
            <person name="Benoit J.B."/>
            <person name="Bornberg-Bauer E."/>
            <person name="Tobe S.S."/>
        </authorList>
    </citation>
    <scope>NUCLEOTIDE SEQUENCE</scope>
    <source>
        <strain evidence="2">Stay&amp;Tobe</strain>
    </source>
</reference>
<evidence type="ECO:0000256" key="1">
    <source>
        <dbReference type="SAM" id="Phobius"/>
    </source>
</evidence>
<feature type="transmembrane region" description="Helical" evidence="1">
    <location>
        <begin position="20"/>
        <end position="37"/>
    </location>
</feature>
<feature type="non-terminal residue" evidence="2">
    <location>
        <position position="1"/>
    </location>
</feature>
<keyword evidence="3" id="KW-1185">Reference proteome</keyword>
<name>A0AAD7ZUX7_DIPPU</name>
<protein>
    <submittedName>
        <fullName evidence="2">Uncharacterized protein</fullName>
    </submittedName>
</protein>
<comment type="caution">
    <text evidence="2">The sequence shown here is derived from an EMBL/GenBank/DDBJ whole genome shotgun (WGS) entry which is preliminary data.</text>
</comment>
<accession>A0AAD7ZUX7</accession>
<keyword evidence="1" id="KW-0472">Membrane</keyword>
<keyword evidence="1" id="KW-1133">Transmembrane helix</keyword>
<organism evidence="2 3">
    <name type="scientific">Diploptera punctata</name>
    <name type="common">Pacific beetle cockroach</name>
    <dbReference type="NCBI Taxonomy" id="6984"/>
    <lineage>
        <taxon>Eukaryota</taxon>
        <taxon>Metazoa</taxon>
        <taxon>Ecdysozoa</taxon>
        <taxon>Arthropoda</taxon>
        <taxon>Hexapoda</taxon>
        <taxon>Insecta</taxon>
        <taxon>Pterygota</taxon>
        <taxon>Neoptera</taxon>
        <taxon>Polyneoptera</taxon>
        <taxon>Dictyoptera</taxon>
        <taxon>Blattodea</taxon>
        <taxon>Blaberoidea</taxon>
        <taxon>Blaberidae</taxon>
        <taxon>Diplopterinae</taxon>
        <taxon>Diploptera</taxon>
    </lineage>
</organism>
<dbReference type="EMBL" id="JASPKZ010006448">
    <property type="protein sequence ID" value="KAJ9587344.1"/>
    <property type="molecule type" value="Genomic_DNA"/>
</dbReference>
<sequence length="112" mass="12878">IALHINYTSTFILIELPRQLLFLFCIIFIIDLFSLIVCPQYNFIFFCLSILLHSIFPSIFFLIASNAQRSGNKLNIITSRIFDCAQLNLIPWPSQSFTRTCPGNLTYILANL</sequence>
<feature type="transmembrane region" description="Helical" evidence="1">
    <location>
        <begin position="43"/>
        <end position="64"/>
    </location>
</feature>
<evidence type="ECO:0000313" key="2">
    <source>
        <dbReference type="EMBL" id="KAJ9587344.1"/>
    </source>
</evidence>